<dbReference type="GO" id="GO:0052381">
    <property type="term" value="F:tRNA dimethylallyltransferase activity"/>
    <property type="evidence" value="ECO:0007669"/>
    <property type="project" value="UniProtKB-UniRule"/>
</dbReference>
<dbReference type="Proteomes" id="UP000789342">
    <property type="component" value="Unassembled WGS sequence"/>
</dbReference>
<evidence type="ECO:0000256" key="4">
    <source>
        <dbReference type="ARBA" id="ARBA00022840"/>
    </source>
</evidence>
<gene>
    <name evidence="8" type="ORF">AMORRO_LOCUS10642</name>
</gene>
<dbReference type="AlphaFoldDB" id="A0A9N9E615"/>
<dbReference type="EC" id="2.5.1.75" evidence="5 6"/>
<comment type="caution">
    <text evidence="8">The sequence shown here is derived from an EMBL/GenBank/DDBJ whole genome shotgun (WGS) entry which is preliminary data.</text>
</comment>
<keyword evidence="5" id="KW-0963">Cytoplasm</keyword>
<comment type="function">
    <text evidence="5">Catalyzes the transfer of a dimethylallyl group onto the adenine at position 37.</text>
</comment>
<accession>A0A9N9E615</accession>
<dbReference type="Gene3D" id="1.10.20.140">
    <property type="match status" value="1"/>
</dbReference>
<dbReference type="EMBL" id="CAJVPV010011995">
    <property type="protein sequence ID" value="CAG8666561.1"/>
    <property type="molecule type" value="Genomic_DNA"/>
</dbReference>
<evidence type="ECO:0000256" key="1">
    <source>
        <dbReference type="ARBA" id="ARBA00005842"/>
    </source>
</evidence>
<dbReference type="PIRSF" id="PIRSF039110">
    <property type="entry name" value="IPP_transferase"/>
    <property type="match status" value="1"/>
</dbReference>
<dbReference type="InterPro" id="IPR027417">
    <property type="entry name" value="P-loop_NTPase"/>
</dbReference>
<dbReference type="InterPro" id="IPR018022">
    <property type="entry name" value="IPT"/>
</dbReference>
<reference evidence="8" key="1">
    <citation type="submission" date="2021-06" db="EMBL/GenBank/DDBJ databases">
        <authorList>
            <person name="Kallberg Y."/>
            <person name="Tangrot J."/>
            <person name="Rosling A."/>
        </authorList>
    </citation>
    <scope>NUCLEOTIDE SEQUENCE</scope>
    <source>
        <strain evidence="8">CL551</strain>
    </source>
</reference>
<sequence>MPKGVIAIVGTTGVGKSDLGIQLAKTLGGEIINGDSMQVYKGLDIITNKTPMSEREGVPHHLINFLEPHLEYRVTEFTKDALKIIKEIHKRDKIPIIVGGTHYYIQSLLWKNSLIGNGSICDESDSDDALEFKEVLDVETDVLYKRLQEVDPVMANRWHWNDRRKIRRSLQIYLQTGKPHSEWIKEQHQPGEKASSLRFPLTCIFWLYADPGVLDKRLDARVDKMIERGLFDEINYLRNEVKNGKIRVPLDQDTEFTRGIWQAIGYKEFEPYLKALEETSSSDSDNLNDSLRASGIERMKIVTRRYARHQIRWIRNRLLLKYQQTIQENANGTDADCIKVYLLNATSLETWGHDVRDKAISIVEEYMKTGNGPDPSSINPEFAELLKPTRDTDTFGSLTTWTKYQCDLCSLFNDNSPVIINGLYSWNQHLKSKWHKSNAKWKKEIDEKWDGKFPPWFRARKKTSNVTSENANGI</sequence>
<evidence type="ECO:0000256" key="2">
    <source>
        <dbReference type="ARBA" id="ARBA00022679"/>
    </source>
</evidence>
<keyword evidence="2 5" id="KW-0808">Transferase</keyword>
<dbReference type="GO" id="GO:0005739">
    <property type="term" value="C:mitochondrion"/>
    <property type="evidence" value="ECO:0007669"/>
    <property type="project" value="TreeGrafter"/>
</dbReference>
<proteinExistence type="inferred from homology"/>
<dbReference type="PANTHER" id="PTHR11088:SF89">
    <property type="entry name" value="TRNA DIMETHYLALLYLTRANSFERASE"/>
    <property type="match status" value="1"/>
</dbReference>
<evidence type="ECO:0000256" key="6">
    <source>
        <dbReference type="RuleBase" id="RU003783"/>
    </source>
</evidence>
<evidence type="ECO:0000313" key="8">
    <source>
        <dbReference type="EMBL" id="CAG8666561.1"/>
    </source>
</evidence>
<evidence type="ECO:0000256" key="3">
    <source>
        <dbReference type="ARBA" id="ARBA00022741"/>
    </source>
</evidence>
<keyword evidence="4 5" id="KW-0067">ATP-binding</keyword>
<name>A0A9N9E615_9GLOM</name>
<dbReference type="HAMAP" id="MF_00185">
    <property type="entry name" value="IPP_trans"/>
    <property type="match status" value="1"/>
</dbReference>
<comment type="catalytic activity">
    <reaction evidence="5 6">
        <text>adenosine(37) in tRNA + dimethylallyl diphosphate = N(6)-dimethylallyladenosine(37) in tRNA + diphosphate</text>
        <dbReference type="Rhea" id="RHEA:26482"/>
        <dbReference type="Rhea" id="RHEA-COMP:10162"/>
        <dbReference type="Rhea" id="RHEA-COMP:10375"/>
        <dbReference type="ChEBI" id="CHEBI:33019"/>
        <dbReference type="ChEBI" id="CHEBI:57623"/>
        <dbReference type="ChEBI" id="CHEBI:74411"/>
        <dbReference type="ChEBI" id="CHEBI:74415"/>
        <dbReference type="EC" id="2.5.1.75"/>
    </reaction>
</comment>
<dbReference type="InterPro" id="IPR030666">
    <property type="entry name" value="IPP_transferase_euk"/>
</dbReference>
<dbReference type="NCBIfam" id="TIGR00174">
    <property type="entry name" value="miaA"/>
    <property type="match status" value="1"/>
</dbReference>
<keyword evidence="3 5" id="KW-0547">Nucleotide-binding</keyword>
<dbReference type="GO" id="GO:0005524">
    <property type="term" value="F:ATP binding"/>
    <property type="evidence" value="ECO:0007669"/>
    <property type="project" value="UniProtKB-UniRule"/>
</dbReference>
<dbReference type="Gene3D" id="3.30.160.60">
    <property type="entry name" value="Classic Zinc Finger"/>
    <property type="match status" value="1"/>
</dbReference>
<organism evidence="8 9">
    <name type="scientific">Acaulospora morrowiae</name>
    <dbReference type="NCBI Taxonomy" id="94023"/>
    <lineage>
        <taxon>Eukaryota</taxon>
        <taxon>Fungi</taxon>
        <taxon>Fungi incertae sedis</taxon>
        <taxon>Mucoromycota</taxon>
        <taxon>Glomeromycotina</taxon>
        <taxon>Glomeromycetes</taxon>
        <taxon>Diversisporales</taxon>
        <taxon>Acaulosporaceae</taxon>
        <taxon>Acaulospora</taxon>
    </lineage>
</organism>
<evidence type="ECO:0000313" key="9">
    <source>
        <dbReference type="Proteomes" id="UP000789342"/>
    </source>
</evidence>
<evidence type="ECO:0000256" key="7">
    <source>
        <dbReference type="RuleBase" id="RU003785"/>
    </source>
</evidence>
<dbReference type="PANTHER" id="PTHR11088">
    <property type="entry name" value="TRNA DIMETHYLALLYLTRANSFERASE"/>
    <property type="match status" value="1"/>
</dbReference>
<keyword evidence="9" id="KW-1185">Reference proteome</keyword>
<dbReference type="InterPro" id="IPR039657">
    <property type="entry name" value="Dimethylallyltransferase"/>
</dbReference>
<keyword evidence="5 6" id="KW-0819">tRNA processing</keyword>
<dbReference type="OrthoDB" id="775260at2759"/>
<comment type="similarity">
    <text evidence="1 5 7">Belongs to the IPP transferase family.</text>
</comment>
<dbReference type="GO" id="GO:0006400">
    <property type="term" value="P:tRNA modification"/>
    <property type="evidence" value="ECO:0007669"/>
    <property type="project" value="TreeGrafter"/>
</dbReference>
<protein>
    <recommendedName>
        <fullName evidence="5 6">tRNA dimethylallyltransferase</fullName>
        <ecNumber evidence="5 6">2.5.1.75</ecNumber>
    </recommendedName>
</protein>
<evidence type="ECO:0000256" key="5">
    <source>
        <dbReference type="PIRNR" id="PIRNR039110"/>
    </source>
</evidence>
<dbReference type="Pfam" id="PF01715">
    <property type="entry name" value="IPPT"/>
    <property type="match status" value="1"/>
</dbReference>
<dbReference type="Gene3D" id="3.40.50.300">
    <property type="entry name" value="P-loop containing nucleotide triphosphate hydrolases"/>
    <property type="match status" value="1"/>
</dbReference>
<dbReference type="SUPFAM" id="SSF52540">
    <property type="entry name" value="P-loop containing nucleoside triphosphate hydrolases"/>
    <property type="match status" value="2"/>
</dbReference>